<dbReference type="PANTHER" id="PTHR37984">
    <property type="entry name" value="PROTEIN CBG26694"/>
    <property type="match status" value="1"/>
</dbReference>
<dbReference type="InterPro" id="IPR050951">
    <property type="entry name" value="Retrovirus_Pol_polyprotein"/>
</dbReference>
<keyword evidence="1" id="KW-0862">Zinc</keyword>
<accession>A0A1X6PGH1</accession>
<dbReference type="InterPro" id="IPR013103">
    <property type="entry name" value="RVT_2"/>
</dbReference>
<feature type="region of interest" description="Disordered" evidence="2">
    <location>
        <begin position="1731"/>
        <end position="1755"/>
    </location>
</feature>
<reference evidence="5 6" key="1">
    <citation type="submission" date="2017-03" db="EMBL/GenBank/DDBJ databases">
        <title>WGS assembly of Porphyra umbilicalis.</title>
        <authorList>
            <person name="Brawley S.H."/>
            <person name="Blouin N.A."/>
            <person name="Ficko-Blean E."/>
            <person name="Wheeler G.L."/>
            <person name="Lohr M."/>
            <person name="Goodson H.V."/>
            <person name="Jenkins J.W."/>
            <person name="Blaby-Haas C.E."/>
            <person name="Helliwell K.E."/>
            <person name="Chan C."/>
            <person name="Marriage T."/>
            <person name="Bhattacharya D."/>
            <person name="Klein A.S."/>
            <person name="Badis Y."/>
            <person name="Brodie J."/>
            <person name="Cao Y."/>
            <person name="Collen J."/>
            <person name="Dittami S.M."/>
            <person name="Gachon C.M."/>
            <person name="Green B.R."/>
            <person name="Karpowicz S."/>
            <person name="Kim J.W."/>
            <person name="Kudahl U."/>
            <person name="Lin S."/>
            <person name="Michel G."/>
            <person name="Mittag M."/>
            <person name="Olson B.J."/>
            <person name="Pangilinan J."/>
            <person name="Peng Y."/>
            <person name="Qiu H."/>
            <person name="Shu S."/>
            <person name="Singer J.T."/>
            <person name="Smith A.G."/>
            <person name="Sprecher B.N."/>
            <person name="Wagner V."/>
            <person name="Wang W."/>
            <person name="Wang Z.-Y."/>
            <person name="Yan J."/>
            <person name="Yarish C."/>
            <person name="Zoeuner-Riek S."/>
            <person name="Zhuang Y."/>
            <person name="Zou Y."/>
            <person name="Lindquist E.A."/>
            <person name="Grimwood J."/>
            <person name="Barry K."/>
            <person name="Rokhsar D.S."/>
            <person name="Schmutz J."/>
            <person name="Stiller J.W."/>
            <person name="Grossman A.R."/>
            <person name="Prochnik S.E."/>
        </authorList>
    </citation>
    <scope>NUCLEOTIDE SEQUENCE [LARGE SCALE GENOMIC DNA]</scope>
    <source>
        <strain evidence="5">4086291</strain>
    </source>
</reference>
<dbReference type="PROSITE" id="PS50158">
    <property type="entry name" value="ZF_CCHC"/>
    <property type="match status" value="1"/>
</dbReference>
<evidence type="ECO:0000256" key="1">
    <source>
        <dbReference type="PROSITE-ProRule" id="PRU00047"/>
    </source>
</evidence>
<dbReference type="PROSITE" id="PS50994">
    <property type="entry name" value="INTEGRASE"/>
    <property type="match status" value="1"/>
</dbReference>
<feature type="compositionally biased region" description="Pro residues" evidence="2">
    <location>
        <begin position="1013"/>
        <end position="1027"/>
    </location>
</feature>
<sequence>MVPPGGAPASTVQQEADAAAAAERAAAVTAASVMAAAEAAAAEAAARARTAAAEAVAAEAAAAAAKVAAGQSAAPLAAGTAPKMLLPGAKPTHTRAPEWSGPDGFLLYEEDVKVWLHMTTLPDDKKGGAMRLALGGVAKEAARNVGVDQLVLPTGYRTLLECLRLIFGGSESQRGQDAYRTLKALYRGSRPMEEYLATIGQALVQCRINGYSMSGKTAAAIVLDQAGLDANQQASTKAAAAVLTLKGSDTLNAVTISPRDLWGGNTTLKPSPDAAMMVVTYGEHQAYLARGTTPAPRPKGGAEVYRGPSKAADPAGCWHCGKTGHIRRDCRKRAREAAAEGGSAPPTDGGGAPPGEGAFVAREVAHVVFVASPAAGEQMRARTGDVILDIGATATLAGAAWVASYVARLPPGTRARITSVEAAAVFTFGDGNSQRAYERVTLPMLVGGATCYIRTWVVAGHLPLLLGRATMASLGVVLDVAACRMAVKALGVEVPLSLSAAGHLTINALDSRAAAGVPSVPTAVTAAARASSVPAMVTAATRSADAGAKAPPSRSSSAAPRVHLQPPPATAGATRLAAASRPGHAAPVPASTRKGKEPASPTTPSRSAAVADGGGPGPRAPVSAAVASCSVAAERAACVLGAGSSHDPPVPALRAFVLAAVLTSDTPDLHRKAFKLHTQYGHCPAARLNELLRTAGAQDAKVFEAVTAAVDGCDACKRTAPRPPRPLVAVPRALQFNDTVAVDLAQVAPAGTFLHMVDLGTRFSKAVAIANKEATTVARALLAGWFVHHGAPRALLADPGAEFNNAVWRIVAERHNVAVLSTAAQAHWSNGVVERHNLTLKTMVATMALDHVHVPAQELLDLACHAKNSMGQHHGATPYQLMCGSSPRIPSALADSLPALSVRRVSGDEALHRHLDLLHAARSAHTQAEAAASLRRALARNAANVPVNTLSVGDAVYFWTDGVGTGRGGWQGPAHVTDVAVAKDEVRLQYGHLLVNRAASQVRPVGSLGRSPARPPTPGGAPTPAPPLESAGVPAEDLGAADGDTESVASSSSSLAERTASMMTGVQSALDRIASEPVSERRVGVPPATAWTGRTRGASRPVHFAAARDTSPGGAAGGAFEPLVTSPQQADEAFAVKRFGFQRGAIRRRFSGASTLDARRRKVEDALMAVFSGPDSLAAALRRTGVHTHQAFVTRREMRRRAEVPIAVAGAAFDGAIMDELAAWADLAVYTEVPFDGQVVLSTRWVLTVKEPDTPTSPPRRKARLVVRGFEDPERDNVDSTSPTASRATFRVALSAMAAHGFIPRTVDVRTAFLQGMPLDRPTPVYVQPPPQAQVPAGMVWRLRKCAYGLTDAPRRWYDSVLALMVELTLQRSTLDHGLFTAHADGVLQLVVAVHVDDFLFGGTPPAVARFDTALRRAFGTGPTKSGDFTFTGVRVRTSVDEDTGALSVRADQEQYVDSIECIDIRPMRKATPDARLVPEELTAYRRATGALLWATGQTMPYLACAATTLARRFGSAVVRDLTVANRVVAAAKAARPLPLVFPAVRGPQRLRLFVDASSVKTGIPTAHTGYAVFSTSEDVPAGPMLPDAVLSLLLYVSHRQRRVTHSSFAAEVYALLEGVRAALELAAIHAHIHTGDEFNLPPIDAYTDNLSLYNTLDADGVVQPKEVGAAVQELREFYHGGTLATVTWLRARGQLADALTKAGRDTPLQQTIRTGMFGVRLAVSDYLTKSSPASRGPEQVGIVPASERGSEGRM</sequence>
<dbReference type="GO" id="GO:0003676">
    <property type="term" value="F:nucleic acid binding"/>
    <property type="evidence" value="ECO:0007669"/>
    <property type="project" value="InterPro"/>
</dbReference>
<evidence type="ECO:0000259" key="4">
    <source>
        <dbReference type="PROSITE" id="PS50994"/>
    </source>
</evidence>
<dbReference type="Pfam" id="PF07727">
    <property type="entry name" value="RVT_2"/>
    <property type="match status" value="1"/>
</dbReference>
<feature type="region of interest" description="Disordered" evidence="2">
    <location>
        <begin position="1075"/>
        <end position="1097"/>
    </location>
</feature>
<organism evidence="5 6">
    <name type="scientific">Porphyra umbilicalis</name>
    <name type="common">Purple laver</name>
    <name type="synonym">Red alga</name>
    <dbReference type="NCBI Taxonomy" id="2786"/>
    <lineage>
        <taxon>Eukaryota</taxon>
        <taxon>Rhodophyta</taxon>
        <taxon>Bangiophyceae</taxon>
        <taxon>Bangiales</taxon>
        <taxon>Bangiaceae</taxon>
        <taxon>Porphyra</taxon>
    </lineage>
</organism>
<protein>
    <submittedName>
        <fullName evidence="5">Uncharacterized protein</fullName>
    </submittedName>
</protein>
<dbReference type="InterPro" id="IPR001878">
    <property type="entry name" value="Znf_CCHC"/>
</dbReference>
<dbReference type="Gene3D" id="3.30.420.10">
    <property type="entry name" value="Ribonuclease H-like superfamily/Ribonuclease H"/>
    <property type="match status" value="1"/>
</dbReference>
<dbReference type="EMBL" id="KV918783">
    <property type="protein sequence ID" value="OSX79950.1"/>
    <property type="molecule type" value="Genomic_DNA"/>
</dbReference>
<dbReference type="InterPro" id="IPR001584">
    <property type="entry name" value="Integrase_cat-core"/>
</dbReference>
<dbReference type="PANTHER" id="PTHR37984:SF5">
    <property type="entry name" value="PROTEIN NYNRIN-LIKE"/>
    <property type="match status" value="1"/>
</dbReference>
<gene>
    <name evidence="5" type="ORF">BU14_0066s0003</name>
</gene>
<name>A0A1X6PGH1_PORUM</name>
<keyword evidence="1" id="KW-0479">Metal-binding</keyword>
<dbReference type="OrthoDB" id="409273at2759"/>
<keyword evidence="1" id="KW-0863">Zinc-finger</keyword>
<feature type="region of interest" description="Disordered" evidence="2">
    <location>
        <begin position="1002"/>
        <end position="1060"/>
    </location>
</feature>
<dbReference type="GO" id="GO:0008270">
    <property type="term" value="F:zinc ion binding"/>
    <property type="evidence" value="ECO:0007669"/>
    <property type="project" value="UniProtKB-KW"/>
</dbReference>
<evidence type="ECO:0000313" key="6">
    <source>
        <dbReference type="Proteomes" id="UP000218209"/>
    </source>
</evidence>
<feature type="compositionally biased region" description="Low complexity" evidence="2">
    <location>
        <begin position="1047"/>
        <end position="1060"/>
    </location>
</feature>
<feature type="domain" description="Integrase catalytic" evidence="4">
    <location>
        <begin position="722"/>
        <end position="886"/>
    </location>
</feature>
<feature type="compositionally biased region" description="Low complexity" evidence="2">
    <location>
        <begin position="570"/>
        <end position="582"/>
    </location>
</feature>
<keyword evidence="6" id="KW-1185">Reference proteome</keyword>
<evidence type="ECO:0000259" key="3">
    <source>
        <dbReference type="PROSITE" id="PS50158"/>
    </source>
</evidence>
<dbReference type="SMART" id="SM00343">
    <property type="entry name" value="ZnF_C2HC"/>
    <property type="match status" value="1"/>
</dbReference>
<dbReference type="SUPFAM" id="SSF57756">
    <property type="entry name" value="Retrovirus zinc finger-like domains"/>
    <property type="match status" value="1"/>
</dbReference>
<dbReference type="Proteomes" id="UP000218209">
    <property type="component" value="Unassembled WGS sequence"/>
</dbReference>
<feature type="compositionally biased region" description="Low complexity" evidence="2">
    <location>
        <begin position="550"/>
        <end position="561"/>
    </location>
</feature>
<dbReference type="InterPro" id="IPR012337">
    <property type="entry name" value="RNaseH-like_sf"/>
</dbReference>
<feature type="domain" description="CCHC-type" evidence="3">
    <location>
        <begin position="317"/>
        <end position="332"/>
    </location>
</feature>
<evidence type="ECO:0000256" key="2">
    <source>
        <dbReference type="SAM" id="MobiDB-lite"/>
    </source>
</evidence>
<proteinExistence type="predicted"/>
<dbReference type="Pfam" id="PF00098">
    <property type="entry name" value="zf-CCHC"/>
    <property type="match status" value="1"/>
</dbReference>
<feature type="region of interest" description="Disordered" evidence="2">
    <location>
        <begin position="543"/>
        <end position="622"/>
    </location>
</feature>
<evidence type="ECO:0000313" key="5">
    <source>
        <dbReference type="EMBL" id="OSX79950.1"/>
    </source>
</evidence>
<dbReference type="GO" id="GO:0015074">
    <property type="term" value="P:DNA integration"/>
    <property type="evidence" value="ECO:0007669"/>
    <property type="project" value="InterPro"/>
</dbReference>
<dbReference type="InterPro" id="IPR036875">
    <property type="entry name" value="Znf_CCHC_sf"/>
</dbReference>
<dbReference type="InterPro" id="IPR036397">
    <property type="entry name" value="RNaseH_sf"/>
</dbReference>
<feature type="region of interest" description="Disordered" evidence="2">
    <location>
        <begin position="331"/>
        <end position="357"/>
    </location>
</feature>
<dbReference type="SUPFAM" id="SSF53098">
    <property type="entry name" value="Ribonuclease H-like"/>
    <property type="match status" value="1"/>
</dbReference>